<dbReference type="Proteomes" id="UP001055879">
    <property type="component" value="Linkage Group LG12"/>
</dbReference>
<evidence type="ECO:0000313" key="1">
    <source>
        <dbReference type="EMBL" id="KAI3685697.1"/>
    </source>
</evidence>
<reference evidence="2" key="1">
    <citation type="journal article" date="2022" name="Mol. Ecol. Resour.">
        <title>The genomes of chicory, endive, great burdock and yacon provide insights into Asteraceae palaeo-polyploidization history and plant inulin production.</title>
        <authorList>
            <person name="Fan W."/>
            <person name="Wang S."/>
            <person name="Wang H."/>
            <person name="Wang A."/>
            <person name="Jiang F."/>
            <person name="Liu H."/>
            <person name="Zhao H."/>
            <person name="Xu D."/>
            <person name="Zhang Y."/>
        </authorList>
    </citation>
    <scope>NUCLEOTIDE SEQUENCE [LARGE SCALE GENOMIC DNA]</scope>
    <source>
        <strain evidence="2">cv. Niubang</strain>
    </source>
</reference>
<name>A0ACB8YJK7_ARCLA</name>
<reference evidence="1 2" key="2">
    <citation type="journal article" date="2022" name="Mol. Ecol. Resour.">
        <title>The genomes of chicory, endive, great burdock and yacon provide insights into Asteraceae paleo-polyploidization history and plant inulin production.</title>
        <authorList>
            <person name="Fan W."/>
            <person name="Wang S."/>
            <person name="Wang H."/>
            <person name="Wang A."/>
            <person name="Jiang F."/>
            <person name="Liu H."/>
            <person name="Zhao H."/>
            <person name="Xu D."/>
            <person name="Zhang Y."/>
        </authorList>
    </citation>
    <scope>NUCLEOTIDE SEQUENCE [LARGE SCALE GENOMIC DNA]</scope>
    <source>
        <strain evidence="2">cv. Niubang</strain>
    </source>
</reference>
<organism evidence="1 2">
    <name type="scientific">Arctium lappa</name>
    <name type="common">Greater burdock</name>
    <name type="synonym">Lappa major</name>
    <dbReference type="NCBI Taxonomy" id="4217"/>
    <lineage>
        <taxon>Eukaryota</taxon>
        <taxon>Viridiplantae</taxon>
        <taxon>Streptophyta</taxon>
        <taxon>Embryophyta</taxon>
        <taxon>Tracheophyta</taxon>
        <taxon>Spermatophyta</taxon>
        <taxon>Magnoliopsida</taxon>
        <taxon>eudicotyledons</taxon>
        <taxon>Gunneridae</taxon>
        <taxon>Pentapetalae</taxon>
        <taxon>asterids</taxon>
        <taxon>campanulids</taxon>
        <taxon>Asterales</taxon>
        <taxon>Asteraceae</taxon>
        <taxon>Carduoideae</taxon>
        <taxon>Cardueae</taxon>
        <taxon>Arctiinae</taxon>
        <taxon>Arctium</taxon>
    </lineage>
</organism>
<gene>
    <name evidence="1" type="ORF">L6452_34954</name>
</gene>
<comment type="caution">
    <text evidence="1">The sequence shown here is derived from an EMBL/GenBank/DDBJ whole genome shotgun (WGS) entry which is preliminary data.</text>
</comment>
<proteinExistence type="predicted"/>
<sequence length="128" mass="14406">MDYVFDLFPPRTKATDISYQKLKISTEGAEENLLHIGLLSTRVSDFNIEICSMKAEELKQTQKNINNLTKVTTQNSSDIQGLIKAYANTISQEDFNKLTNVVEANTEALRCLSEIVKNQQRQVPSPPS</sequence>
<keyword evidence="2" id="KW-1185">Reference proteome</keyword>
<evidence type="ECO:0000313" key="2">
    <source>
        <dbReference type="Proteomes" id="UP001055879"/>
    </source>
</evidence>
<accession>A0ACB8YJK7</accession>
<protein>
    <submittedName>
        <fullName evidence="1">Uncharacterized protein</fullName>
    </submittedName>
</protein>
<dbReference type="EMBL" id="CM042058">
    <property type="protein sequence ID" value="KAI3685697.1"/>
    <property type="molecule type" value="Genomic_DNA"/>
</dbReference>